<feature type="region of interest" description="Disordered" evidence="1">
    <location>
        <begin position="227"/>
        <end position="261"/>
    </location>
</feature>
<feature type="compositionally biased region" description="Acidic residues" evidence="1">
    <location>
        <begin position="294"/>
        <end position="304"/>
    </location>
</feature>
<evidence type="ECO:0000256" key="1">
    <source>
        <dbReference type="SAM" id="MobiDB-lite"/>
    </source>
</evidence>
<reference evidence="2" key="1">
    <citation type="journal article" date="2020" name="Front. Microbiol.">
        <title>Phenotypic and Genetic Characterization of the Cheese Ripening Yeast Geotrichum candidum.</title>
        <authorList>
            <person name="Perkins V."/>
            <person name="Vignola S."/>
            <person name="Lessard M.H."/>
            <person name="Plante P.L."/>
            <person name="Corbeil J."/>
            <person name="Dugat-Bony E."/>
            <person name="Frenette M."/>
            <person name="Labrie S."/>
        </authorList>
    </citation>
    <scope>NUCLEOTIDE SEQUENCE</scope>
    <source>
        <strain evidence="2">LMA-70</strain>
    </source>
</reference>
<feature type="region of interest" description="Disordered" evidence="1">
    <location>
        <begin position="417"/>
        <end position="516"/>
    </location>
</feature>
<feature type="compositionally biased region" description="Low complexity" evidence="1">
    <location>
        <begin position="417"/>
        <end position="444"/>
    </location>
</feature>
<feature type="compositionally biased region" description="Acidic residues" evidence="1">
    <location>
        <begin position="465"/>
        <end position="481"/>
    </location>
</feature>
<organism evidence="2 3">
    <name type="scientific">Geotrichum candidum</name>
    <name type="common">Oospora lactis</name>
    <name type="synonym">Dipodascus geotrichum</name>
    <dbReference type="NCBI Taxonomy" id="1173061"/>
    <lineage>
        <taxon>Eukaryota</taxon>
        <taxon>Fungi</taxon>
        <taxon>Dikarya</taxon>
        <taxon>Ascomycota</taxon>
        <taxon>Saccharomycotina</taxon>
        <taxon>Dipodascomycetes</taxon>
        <taxon>Dipodascales</taxon>
        <taxon>Dipodascaceae</taxon>
        <taxon>Geotrichum</taxon>
    </lineage>
</organism>
<gene>
    <name evidence="2" type="ORF">DV451_003584</name>
</gene>
<feature type="compositionally biased region" description="Low complexity" evidence="1">
    <location>
        <begin position="322"/>
        <end position="333"/>
    </location>
</feature>
<sequence length="607" mass="66527">MAATFQTPERGRSNAVLEVPSSTPGLSPITKASLSAVAMTAAGLRDLSFVSPTPRARWREAAPVVPPFRATRGRARRHSSSGSNVATRIGSVVPTSVWEDYEEVKIGDGCETGSETDEDYISDEHVPTAANLQKPSLQRDRLVLTGPSQLQPTQGRAREPQFEKELHLSSSSSSNSNNSNHNSISGIEAEDDPMSRHGIKLELQSDSESGEMIGIKAASESICSTVSSIRSPVPMSDANNDYNYDNEDNNGIFANDDNDNKDSDYDTRSALFLSLEFPCAQRASDSVYSHEESSSDNDEEEDGDNSSGSGRKRAGNSGGKSAGVAAAAEVGANGHHDDNDDIGTSADEEVLRAWAEQRQRVPPALLLLESRYDPVDDRSLAADSEAAAAAAVMAAVAAEDDDLFSLPLQPQLRYRSSQFPSQALSQSQSQSLMRSDSTTATATTGGDGQRRGERYLYSTQRPIDFDNDTESEDESMSDADSDNTRSDKLVDSNLTESHQDQQKEEEQQQEQHQLNRHQQFAMPLSQYQQASQALPVTSIQQQHHHQEHQHQQTLINEPSPSTQYYVDRILTTSMLESLPLPELLPSSPAHLQLHQSHNPRHRRRNRK</sequence>
<proteinExistence type="predicted"/>
<feature type="compositionally biased region" description="Basic and acidic residues" evidence="1">
    <location>
        <begin position="497"/>
        <end position="506"/>
    </location>
</feature>
<dbReference type="EMBL" id="QQZK01000081">
    <property type="protein sequence ID" value="KAF5098017.1"/>
    <property type="molecule type" value="Genomic_DNA"/>
</dbReference>
<feature type="compositionally biased region" description="Basic residues" evidence="1">
    <location>
        <begin position="597"/>
        <end position="607"/>
    </location>
</feature>
<protein>
    <submittedName>
        <fullName evidence="2">Uncharacterized protein</fullName>
    </submittedName>
</protein>
<evidence type="ECO:0000313" key="2">
    <source>
        <dbReference type="EMBL" id="KAF5098017.1"/>
    </source>
</evidence>
<feature type="compositionally biased region" description="Basic and acidic residues" evidence="1">
    <location>
        <begin position="156"/>
        <end position="167"/>
    </location>
</feature>
<feature type="region of interest" description="Disordered" evidence="1">
    <location>
        <begin position="284"/>
        <end position="345"/>
    </location>
</feature>
<dbReference type="AlphaFoldDB" id="A0A9P5KSD1"/>
<feature type="region of interest" description="Disordered" evidence="1">
    <location>
        <begin position="581"/>
        <end position="607"/>
    </location>
</feature>
<feature type="compositionally biased region" description="Polar residues" evidence="1">
    <location>
        <begin position="528"/>
        <end position="539"/>
    </location>
</feature>
<accession>A0A9P5KSD1</accession>
<feature type="region of interest" description="Disordered" evidence="1">
    <location>
        <begin position="146"/>
        <end position="194"/>
    </location>
</feature>
<comment type="caution">
    <text evidence="2">The sequence shown here is derived from an EMBL/GenBank/DDBJ whole genome shotgun (WGS) entry which is preliminary data.</text>
</comment>
<evidence type="ECO:0000313" key="3">
    <source>
        <dbReference type="Proteomes" id="UP000750522"/>
    </source>
</evidence>
<feature type="compositionally biased region" description="Low complexity" evidence="1">
    <location>
        <begin position="169"/>
        <end position="185"/>
    </location>
</feature>
<feature type="region of interest" description="Disordered" evidence="1">
    <location>
        <begin position="528"/>
        <end position="560"/>
    </location>
</feature>
<dbReference type="Proteomes" id="UP000750522">
    <property type="component" value="Unassembled WGS sequence"/>
</dbReference>
<feature type="region of interest" description="Disordered" evidence="1">
    <location>
        <begin position="1"/>
        <end position="25"/>
    </location>
</feature>
<reference evidence="2" key="2">
    <citation type="submission" date="2020-01" db="EMBL/GenBank/DDBJ databases">
        <authorList>
            <person name="Perkins V."/>
            <person name="Lessard M.-H."/>
            <person name="Dugat-Bony E."/>
            <person name="Frenette M."/>
            <person name="Labrie S."/>
        </authorList>
    </citation>
    <scope>NUCLEOTIDE SEQUENCE</scope>
    <source>
        <strain evidence="2">LMA-70</strain>
    </source>
</reference>
<name>A0A9P5KSD1_GEOCN</name>